<evidence type="ECO:0000313" key="1">
    <source>
        <dbReference type="EMBL" id="PUE03230.1"/>
    </source>
</evidence>
<gene>
    <name evidence="1" type="ORF">C3L24_04965</name>
</gene>
<sequence>MSSIQTHYSLGGEPFAASSTSQELISRFSALFGGFAAAREDNAFQIGLHYGDVPEPPGEWPLVFEGDLPIEGYCRLYQQGDKSLLQFPLRGGLVIDRGAMRAELTLAPDRIDAMGGTLGMSLIMGVADAYDQALVHAAALTLPGDGRMVLVHAPSGLGKTTLSLALLKGGYGLASDDAAFIKLGKGITAFGLPRDLKVHRKTAEMMPWVESCLVGEWNREEERRLPRDNLSVLGRFEPPVPRPVAGLCRLSRHNGPSDIRELGQADLLSSLAGDNLRVGRGGLPPRERRQFALFARLVGAVPIFELRMGSDLGRIPALLDRHLS</sequence>
<dbReference type="SUPFAM" id="SSF53795">
    <property type="entry name" value="PEP carboxykinase-like"/>
    <property type="match status" value="1"/>
</dbReference>
<dbReference type="InterPro" id="IPR027417">
    <property type="entry name" value="P-loop_NTPase"/>
</dbReference>
<evidence type="ECO:0000313" key="2">
    <source>
        <dbReference type="Proteomes" id="UP000250928"/>
    </source>
</evidence>
<keyword evidence="1" id="KW-0418">Kinase</keyword>
<proteinExistence type="predicted"/>
<dbReference type="AlphaFoldDB" id="A0A657Q1Z0"/>
<dbReference type="GO" id="GO:0016301">
    <property type="term" value="F:kinase activity"/>
    <property type="evidence" value="ECO:0007669"/>
    <property type="project" value="UniProtKB-KW"/>
</dbReference>
<protein>
    <submittedName>
        <fullName evidence="1">Serine kinase</fullName>
    </submittedName>
</protein>
<name>A0A657Q1Z0_9GAMM</name>
<dbReference type="Proteomes" id="UP000250928">
    <property type="component" value="Unassembled WGS sequence"/>
</dbReference>
<dbReference type="Gene3D" id="3.40.50.300">
    <property type="entry name" value="P-loop containing nucleotide triphosphate hydrolases"/>
    <property type="match status" value="1"/>
</dbReference>
<comment type="caution">
    <text evidence="1">The sequence shown here is derived from an EMBL/GenBank/DDBJ whole genome shotgun (WGS) entry which is preliminary data.</text>
</comment>
<accession>A0A657Q1Z0</accession>
<organism evidence="1 2">
    <name type="scientific">Candidatus Sedimenticola endophacoides</name>
    <dbReference type="NCBI Taxonomy" id="2548426"/>
    <lineage>
        <taxon>Bacteria</taxon>
        <taxon>Pseudomonadati</taxon>
        <taxon>Pseudomonadota</taxon>
        <taxon>Gammaproteobacteria</taxon>
        <taxon>Chromatiales</taxon>
        <taxon>Sedimenticolaceae</taxon>
        <taxon>Sedimenticola</taxon>
    </lineage>
</organism>
<keyword evidence="1" id="KW-0808">Transferase</keyword>
<dbReference type="EMBL" id="PQCO01000164">
    <property type="protein sequence ID" value="PUE03230.1"/>
    <property type="molecule type" value="Genomic_DNA"/>
</dbReference>
<reference evidence="1 2" key="1">
    <citation type="submission" date="2018-01" db="EMBL/GenBank/DDBJ databases">
        <title>Novel co-symbiosis in the lucinid bivalve Phacoides pectinatus.</title>
        <authorList>
            <person name="Lim S.J."/>
            <person name="Davis B.G."/>
            <person name="Gill D.E."/>
            <person name="Engel A.S."/>
            <person name="Anderson L.C."/>
            <person name="Campbell B.J."/>
        </authorList>
    </citation>
    <scope>NUCLEOTIDE SEQUENCE [LARGE SCALE GENOMIC DNA]</scope>
    <source>
        <strain evidence="1">N3_P5</strain>
    </source>
</reference>